<dbReference type="PROSITE" id="PS51419">
    <property type="entry name" value="RAB"/>
    <property type="match status" value="1"/>
</dbReference>
<sequence>MGQVNWGDTIMNFDIWDTAGQERFRSILPLYYRQAAAAIVVYDVTQKNTFIRAKEYLRELRAHTSEHIVVALVANKEDLAHIRQVSFEEGEDYANENGFIFMETSAKTGKNINKTFLAIAKKLMEEEPSAEDYTSVNIGTDTLDVNRDKCCSH</sequence>
<evidence type="ECO:0000313" key="4">
    <source>
        <dbReference type="RefSeq" id="XP_006821420.1"/>
    </source>
</evidence>
<dbReference type="SMART" id="SM00173">
    <property type="entry name" value="RAS"/>
    <property type="match status" value="1"/>
</dbReference>
<dbReference type="PANTHER" id="PTHR47978">
    <property type="match status" value="1"/>
</dbReference>
<organism evidence="3 4">
    <name type="scientific">Saccoglossus kowalevskii</name>
    <name type="common">Acorn worm</name>
    <dbReference type="NCBI Taxonomy" id="10224"/>
    <lineage>
        <taxon>Eukaryota</taxon>
        <taxon>Metazoa</taxon>
        <taxon>Hemichordata</taxon>
        <taxon>Enteropneusta</taxon>
        <taxon>Harrimaniidae</taxon>
        <taxon>Saccoglossus</taxon>
    </lineage>
</organism>
<dbReference type="GeneID" id="102809345"/>
<evidence type="ECO:0000256" key="2">
    <source>
        <dbReference type="ARBA" id="ARBA00022741"/>
    </source>
</evidence>
<evidence type="ECO:0000256" key="1">
    <source>
        <dbReference type="ARBA" id="ARBA00006270"/>
    </source>
</evidence>
<dbReference type="NCBIfam" id="TIGR00231">
    <property type="entry name" value="small_GTP"/>
    <property type="match status" value="1"/>
</dbReference>
<dbReference type="InterPro" id="IPR005225">
    <property type="entry name" value="Small_GTP-bd"/>
</dbReference>
<dbReference type="InterPro" id="IPR027417">
    <property type="entry name" value="P-loop_NTPase"/>
</dbReference>
<keyword evidence="3" id="KW-1185">Reference proteome</keyword>
<dbReference type="Proteomes" id="UP000694865">
    <property type="component" value="Unplaced"/>
</dbReference>
<dbReference type="SMART" id="SM00174">
    <property type="entry name" value="RHO"/>
    <property type="match status" value="1"/>
</dbReference>
<dbReference type="PRINTS" id="PR00449">
    <property type="entry name" value="RASTRNSFRMNG"/>
</dbReference>
<gene>
    <name evidence="4" type="primary">LOC102809345</name>
</gene>
<comment type="similarity">
    <text evidence="1">Belongs to the small GTPase superfamily. Rab family.</text>
</comment>
<dbReference type="SUPFAM" id="SSF52540">
    <property type="entry name" value="P-loop containing nucleoside triphosphate hydrolases"/>
    <property type="match status" value="1"/>
</dbReference>
<keyword evidence="2" id="KW-0547">Nucleotide-binding</keyword>
<proteinExistence type="inferred from homology"/>
<protein>
    <submittedName>
        <fullName evidence="4">Ras-related protein Rab-5C-like</fullName>
    </submittedName>
</protein>
<evidence type="ECO:0000313" key="3">
    <source>
        <dbReference type="Proteomes" id="UP000694865"/>
    </source>
</evidence>
<reference evidence="4" key="1">
    <citation type="submission" date="2025-08" db="UniProtKB">
        <authorList>
            <consortium name="RefSeq"/>
        </authorList>
    </citation>
    <scope>IDENTIFICATION</scope>
    <source>
        <tissue evidence="4">Testes</tissue>
    </source>
</reference>
<name>A0ABM0MN29_SACKO</name>
<accession>A0ABM0MN29</accession>
<dbReference type="PROSITE" id="PS51421">
    <property type="entry name" value="RAS"/>
    <property type="match status" value="1"/>
</dbReference>
<dbReference type="Pfam" id="PF00071">
    <property type="entry name" value="Ras"/>
    <property type="match status" value="1"/>
</dbReference>
<dbReference type="Gene3D" id="3.40.50.300">
    <property type="entry name" value="P-loop containing nucleotide triphosphate hydrolases"/>
    <property type="match status" value="1"/>
</dbReference>
<dbReference type="InterPro" id="IPR001806">
    <property type="entry name" value="Small_GTPase"/>
</dbReference>
<dbReference type="SMART" id="SM00175">
    <property type="entry name" value="RAB"/>
    <property type="match status" value="1"/>
</dbReference>
<dbReference type="RefSeq" id="XP_006821420.1">
    <property type="nucleotide sequence ID" value="XM_006821357.1"/>
</dbReference>